<feature type="transmembrane region" description="Helical" evidence="7">
    <location>
        <begin position="382"/>
        <end position="402"/>
    </location>
</feature>
<feature type="transmembrane region" description="Helical" evidence="7">
    <location>
        <begin position="438"/>
        <end position="459"/>
    </location>
</feature>
<feature type="transmembrane region" description="Helical" evidence="7">
    <location>
        <begin position="183"/>
        <end position="203"/>
    </location>
</feature>
<dbReference type="NCBIfam" id="TIGR00797">
    <property type="entry name" value="matE"/>
    <property type="match status" value="1"/>
</dbReference>
<evidence type="ECO:0000256" key="6">
    <source>
        <dbReference type="ARBA" id="ARBA00023136"/>
    </source>
</evidence>
<dbReference type="PANTHER" id="PTHR43549">
    <property type="entry name" value="MULTIDRUG RESISTANCE PROTEIN YPNP-RELATED"/>
    <property type="match status" value="1"/>
</dbReference>
<evidence type="ECO:0000256" key="1">
    <source>
        <dbReference type="ARBA" id="ARBA00004429"/>
    </source>
</evidence>
<gene>
    <name evidence="8" type="ORF">LVJ82_13100</name>
</gene>
<comment type="subcellular location">
    <subcellularLocation>
        <location evidence="1">Cell inner membrane</location>
        <topology evidence="1">Multi-pass membrane protein</topology>
    </subcellularLocation>
</comment>
<dbReference type="PIRSF" id="PIRSF006603">
    <property type="entry name" value="DinF"/>
    <property type="match status" value="1"/>
</dbReference>
<evidence type="ECO:0000256" key="4">
    <source>
        <dbReference type="ARBA" id="ARBA00022692"/>
    </source>
</evidence>
<feature type="transmembrane region" description="Helical" evidence="7">
    <location>
        <begin position="308"/>
        <end position="329"/>
    </location>
</feature>
<keyword evidence="9" id="KW-1185">Reference proteome</keyword>
<dbReference type="CDD" id="cd13138">
    <property type="entry name" value="MATE_yoeA_like"/>
    <property type="match status" value="1"/>
</dbReference>
<evidence type="ECO:0000256" key="2">
    <source>
        <dbReference type="ARBA" id="ARBA00022448"/>
    </source>
</evidence>
<proteinExistence type="predicted"/>
<feature type="transmembrane region" description="Helical" evidence="7">
    <location>
        <begin position="341"/>
        <end position="362"/>
    </location>
</feature>
<dbReference type="Pfam" id="PF01554">
    <property type="entry name" value="MatE"/>
    <property type="match status" value="2"/>
</dbReference>
<evidence type="ECO:0000256" key="3">
    <source>
        <dbReference type="ARBA" id="ARBA00022475"/>
    </source>
</evidence>
<dbReference type="EMBL" id="CP091511">
    <property type="protein sequence ID" value="UOO88404.1"/>
    <property type="molecule type" value="Genomic_DNA"/>
</dbReference>
<reference evidence="8 9" key="1">
    <citation type="journal article" date="2022" name="Res Sq">
        <title>Evolution of multicellular longitudinally dividing oral cavity symbionts (Neisseriaceae).</title>
        <authorList>
            <person name="Nyongesa S."/>
            <person name="Weber P."/>
            <person name="Bernet E."/>
            <person name="Pullido F."/>
            <person name="Nieckarz M."/>
            <person name="Delaby M."/>
            <person name="Nieves C."/>
            <person name="Viehboeck T."/>
            <person name="Krause N."/>
            <person name="Rivera-Millot A."/>
            <person name="Nakamura A."/>
            <person name="Vischer N."/>
            <person name="VanNieuwenhze M."/>
            <person name="Brun Y."/>
            <person name="Cava F."/>
            <person name="Bulgheresi S."/>
            <person name="Veyrier F."/>
        </authorList>
    </citation>
    <scope>NUCLEOTIDE SEQUENCE [LARGE SCALE GENOMIC DNA]</scope>
    <source>
        <strain evidence="8 9">SN4</strain>
    </source>
</reference>
<evidence type="ECO:0000313" key="8">
    <source>
        <dbReference type="EMBL" id="UOO88404.1"/>
    </source>
</evidence>
<keyword evidence="4 7" id="KW-0812">Transmembrane</keyword>
<dbReference type="Proteomes" id="UP000832011">
    <property type="component" value="Chromosome"/>
</dbReference>
<dbReference type="RefSeq" id="WP_234333114.1">
    <property type="nucleotide sequence ID" value="NZ_CABKVG010000010.1"/>
</dbReference>
<protein>
    <submittedName>
        <fullName evidence="8">MATE family efflux transporter</fullName>
    </submittedName>
</protein>
<sequence>MFTPFARSMIQSSIALETRLAMKFNPKRPFWQQFLLFLLPLIATNILQSLSGTINTIFVGQMMGVNAIAAISVFFPILFCLLAFIIGLSAGATVLVGQAWGKGENEQVQAITGATLFMTLIGGVVIAAFGVYFAQDILLGLDTDPSLIPLALPYVQTMLAGSPILFVYIIYTSILRGVGDSKTPLLALGLTSGIGLIVTPALIKGWLGLPQLGILAPAVATILGYVLVLLFLTVYLNRRRHILRINRHLCARIRYSPTLSPLILKLGVPTGIQMVTNSLAGLVIIGLVNGFGPQATAAYGAVNQVNNYVQFPAMSIAIAASIFAAQAIGSGQMQRLAKVTLTALSMNLYLTGGLIVLAYLFSENLMALFITDAAVVELGGELLHIILWSVLFFGAAGIFAGIMRASGTVMIPTLINMVAILGIELPAAYWFSHIWGLHGIWMAYALAFVCLCIMQGQYYHWVWKKKSIQALV</sequence>
<evidence type="ECO:0000256" key="5">
    <source>
        <dbReference type="ARBA" id="ARBA00022989"/>
    </source>
</evidence>
<evidence type="ECO:0000256" key="7">
    <source>
        <dbReference type="SAM" id="Phobius"/>
    </source>
</evidence>
<dbReference type="InterPro" id="IPR052031">
    <property type="entry name" value="Membrane_Transporter-Flippase"/>
</dbReference>
<feature type="transmembrane region" description="Helical" evidence="7">
    <location>
        <begin position="73"/>
        <end position="96"/>
    </location>
</feature>
<dbReference type="InterPro" id="IPR002528">
    <property type="entry name" value="MATE_fam"/>
</dbReference>
<keyword evidence="6 7" id="KW-0472">Membrane</keyword>
<evidence type="ECO:0000313" key="9">
    <source>
        <dbReference type="Proteomes" id="UP000832011"/>
    </source>
</evidence>
<feature type="transmembrane region" description="Helical" evidence="7">
    <location>
        <begin position="154"/>
        <end position="171"/>
    </location>
</feature>
<feature type="transmembrane region" description="Helical" evidence="7">
    <location>
        <begin position="414"/>
        <end position="432"/>
    </location>
</feature>
<feature type="transmembrane region" description="Helical" evidence="7">
    <location>
        <begin position="215"/>
        <end position="237"/>
    </location>
</feature>
<organism evidence="8 9">
    <name type="scientific">Vitreoscilla massiliensis</name>
    <dbReference type="NCBI Taxonomy" id="1689272"/>
    <lineage>
        <taxon>Bacteria</taxon>
        <taxon>Pseudomonadati</taxon>
        <taxon>Pseudomonadota</taxon>
        <taxon>Betaproteobacteria</taxon>
        <taxon>Neisseriales</taxon>
        <taxon>Neisseriaceae</taxon>
        <taxon>Vitreoscilla</taxon>
    </lineage>
</organism>
<feature type="transmembrane region" description="Helical" evidence="7">
    <location>
        <begin position="108"/>
        <end position="134"/>
    </location>
</feature>
<accession>A0ABY4DY15</accession>
<name>A0ABY4DY15_9NEIS</name>
<dbReference type="PANTHER" id="PTHR43549:SF3">
    <property type="entry name" value="MULTIDRUG RESISTANCE PROTEIN YPNP-RELATED"/>
    <property type="match status" value="1"/>
</dbReference>
<keyword evidence="5 7" id="KW-1133">Transmembrane helix</keyword>
<dbReference type="InterPro" id="IPR048279">
    <property type="entry name" value="MdtK-like"/>
</dbReference>
<keyword evidence="2" id="KW-0813">Transport</keyword>
<keyword evidence="3" id="KW-1003">Cell membrane</keyword>